<evidence type="ECO:0000259" key="3">
    <source>
        <dbReference type="Pfam" id="PF03061"/>
    </source>
</evidence>
<accession>A0A1Z5KT70</accession>
<dbReference type="PANTHER" id="PTHR21660:SF1">
    <property type="entry name" value="ACYL-COENZYME A THIOESTERASE 13"/>
    <property type="match status" value="1"/>
</dbReference>
<evidence type="ECO:0000256" key="1">
    <source>
        <dbReference type="ARBA" id="ARBA00008324"/>
    </source>
</evidence>
<sequence>MSLYYKQKFLDVLKLIHKLEPSPGFSQALGTTFHDLTSSSSASSSSIQVEDKGSTVRVELPVNSSLYIESKSITLSTYMAIMDDLTTYSLMTVDGGRPGVSVFMNMETTGSLLSSVERLAITARTRKVGRNLGFTSAEIRDAATNRMICHGSHIKFLPMGFLADYLLQYGWPVIQWWYGLSHFQPPVSAKERLSLHEVMSSFDTNTGSFRVKPHHASLGGPIHGGCQAVLMEMAASTAAESTLPGCYLQSISIEYLAKPSCPLVDTQVRVVHQDSYSLTLEVLLLCNGKTKAEGILKYMKMDASSKL</sequence>
<comment type="caution">
    <text evidence="4">The sequence shown here is derived from an EMBL/GenBank/DDBJ whole genome shotgun (WGS) entry which is preliminary data.</text>
</comment>
<dbReference type="Gene3D" id="3.10.129.10">
    <property type="entry name" value="Hotdog Thioesterase"/>
    <property type="match status" value="2"/>
</dbReference>
<protein>
    <recommendedName>
        <fullName evidence="3">Thioesterase domain-containing protein</fullName>
    </recommendedName>
</protein>
<dbReference type="InterPro" id="IPR039298">
    <property type="entry name" value="ACOT13"/>
</dbReference>
<dbReference type="AlphaFoldDB" id="A0A1Z5KT70"/>
<feature type="domain" description="Thioesterase" evidence="3">
    <location>
        <begin position="220"/>
        <end position="284"/>
    </location>
</feature>
<dbReference type="CDD" id="cd03443">
    <property type="entry name" value="PaaI_thioesterase"/>
    <property type="match status" value="1"/>
</dbReference>
<keyword evidence="5" id="KW-1185">Reference proteome</keyword>
<dbReference type="PANTHER" id="PTHR21660">
    <property type="entry name" value="THIOESTERASE SUPERFAMILY MEMBER-RELATED"/>
    <property type="match status" value="1"/>
</dbReference>
<reference evidence="4 5" key="1">
    <citation type="journal article" date="2015" name="Plant Cell">
        <title>Oil accumulation by the oleaginous diatom Fistulifera solaris as revealed by the genome and transcriptome.</title>
        <authorList>
            <person name="Tanaka T."/>
            <person name="Maeda Y."/>
            <person name="Veluchamy A."/>
            <person name="Tanaka M."/>
            <person name="Abida H."/>
            <person name="Marechal E."/>
            <person name="Bowler C."/>
            <person name="Muto M."/>
            <person name="Sunaga Y."/>
            <person name="Tanaka M."/>
            <person name="Yoshino T."/>
            <person name="Taniguchi T."/>
            <person name="Fukuda Y."/>
            <person name="Nemoto M."/>
            <person name="Matsumoto M."/>
            <person name="Wong P.S."/>
            <person name="Aburatani S."/>
            <person name="Fujibuchi W."/>
        </authorList>
    </citation>
    <scope>NUCLEOTIDE SEQUENCE [LARGE SCALE GENOMIC DNA]</scope>
    <source>
        <strain evidence="4 5">JPCC DA0580</strain>
    </source>
</reference>
<dbReference type="GO" id="GO:0047617">
    <property type="term" value="F:fatty acyl-CoA hydrolase activity"/>
    <property type="evidence" value="ECO:0007669"/>
    <property type="project" value="InterPro"/>
</dbReference>
<organism evidence="4 5">
    <name type="scientific">Fistulifera solaris</name>
    <name type="common">Oleaginous diatom</name>
    <dbReference type="NCBI Taxonomy" id="1519565"/>
    <lineage>
        <taxon>Eukaryota</taxon>
        <taxon>Sar</taxon>
        <taxon>Stramenopiles</taxon>
        <taxon>Ochrophyta</taxon>
        <taxon>Bacillariophyta</taxon>
        <taxon>Bacillariophyceae</taxon>
        <taxon>Bacillariophycidae</taxon>
        <taxon>Naviculales</taxon>
        <taxon>Naviculaceae</taxon>
        <taxon>Fistulifera</taxon>
    </lineage>
</organism>
<dbReference type="InParanoid" id="A0A1Z5KT70"/>
<evidence type="ECO:0000313" key="4">
    <source>
        <dbReference type="EMBL" id="GAX29506.1"/>
    </source>
</evidence>
<dbReference type="Proteomes" id="UP000198406">
    <property type="component" value="Unassembled WGS sequence"/>
</dbReference>
<dbReference type="InterPro" id="IPR006683">
    <property type="entry name" value="Thioestr_dom"/>
</dbReference>
<gene>
    <name evidence="4" type="ORF">FisN_3Hh024</name>
</gene>
<name>A0A1Z5KT70_FISSO</name>
<evidence type="ECO:0000313" key="5">
    <source>
        <dbReference type="Proteomes" id="UP000198406"/>
    </source>
</evidence>
<proteinExistence type="inferred from homology"/>
<dbReference type="OrthoDB" id="46529at2759"/>
<comment type="similarity">
    <text evidence="1">Belongs to the thioesterase PaaI family.</text>
</comment>
<dbReference type="Pfam" id="PF03061">
    <property type="entry name" value="4HBT"/>
    <property type="match status" value="1"/>
</dbReference>
<keyword evidence="2" id="KW-0378">Hydrolase</keyword>
<dbReference type="SUPFAM" id="SSF54637">
    <property type="entry name" value="Thioesterase/thiol ester dehydrase-isomerase"/>
    <property type="match status" value="2"/>
</dbReference>
<dbReference type="EMBL" id="BDSP01000290">
    <property type="protein sequence ID" value="GAX29506.1"/>
    <property type="molecule type" value="Genomic_DNA"/>
</dbReference>
<evidence type="ECO:0000256" key="2">
    <source>
        <dbReference type="ARBA" id="ARBA00022801"/>
    </source>
</evidence>
<dbReference type="InterPro" id="IPR029069">
    <property type="entry name" value="HotDog_dom_sf"/>
</dbReference>